<keyword evidence="7" id="KW-0472">Membrane</keyword>
<dbReference type="AlphaFoldDB" id="A0A3M7MFN5"/>
<dbReference type="PRINTS" id="PR00385">
    <property type="entry name" value="P450"/>
</dbReference>
<dbReference type="Pfam" id="PF00067">
    <property type="entry name" value="p450"/>
    <property type="match status" value="2"/>
</dbReference>
<dbReference type="Gene3D" id="1.10.630.10">
    <property type="entry name" value="Cytochrome P450"/>
    <property type="match status" value="2"/>
</dbReference>
<evidence type="ECO:0000256" key="5">
    <source>
        <dbReference type="ARBA" id="ARBA00023004"/>
    </source>
</evidence>
<evidence type="ECO:0000313" key="8">
    <source>
        <dbReference type="EMBL" id="RMZ73258.1"/>
    </source>
</evidence>
<dbReference type="GO" id="GO:0020037">
    <property type="term" value="F:heme binding"/>
    <property type="evidence" value="ECO:0007669"/>
    <property type="project" value="InterPro"/>
</dbReference>
<dbReference type="SUPFAM" id="SSF48264">
    <property type="entry name" value="Cytochrome P450"/>
    <property type="match status" value="2"/>
</dbReference>
<keyword evidence="3 6" id="KW-0349">Heme</keyword>
<feature type="binding site" description="axial binding residue" evidence="6">
    <location>
        <position position="391"/>
    </location>
    <ligand>
        <name>heme</name>
        <dbReference type="ChEBI" id="CHEBI:30413"/>
    </ligand>
    <ligandPart>
        <name>Fe</name>
        <dbReference type="ChEBI" id="CHEBI:18248"/>
    </ligandPart>
</feature>
<dbReference type="Proteomes" id="UP000265663">
    <property type="component" value="Unassembled WGS sequence"/>
</dbReference>
<dbReference type="PRINTS" id="PR00463">
    <property type="entry name" value="EP450I"/>
</dbReference>
<dbReference type="EMBL" id="KE747839">
    <property type="protein sequence ID" value="RMZ73258.1"/>
    <property type="molecule type" value="Genomic_DNA"/>
</dbReference>
<evidence type="ECO:0000256" key="3">
    <source>
        <dbReference type="ARBA" id="ARBA00022617"/>
    </source>
</evidence>
<dbReference type="GO" id="GO:0004497">
    <property type="term" value="F:monooxygenase activity"/>
    <property type="evidence" value="ECO:0007669"/>
    <property type="project" value="UniProtKB-KW"/>
</dbReference>
<accession>A0A3M7MFN5</accession>
<dbReference type="PANTHER" id="PTHR24305:SF210">
    <property type="entry name" value="CYTOCHROME P450 MONOOXYGENASE ASQL-RELATED"/>
    <property type="match status" value="1"/>
</dbReference>
<dbReference type="CDD" id="cd11060">
    <property type="entry name" value="CYP57A1-like"/>
    <property type="match status" value="1"/>
</dbReference>
<dbReference type="CDD" id="cd11058">
    <property type="entry name" value="CYP60B-like"/>
    <property type="match status" value="1"/>
</dbReference>
<comment type="cofactor">
    <cofactor evidence="1 6">
        <name>heme</name>
        <dbReference type="ChEBI" id="CHEBI:30413"/>
    </cofactor>
</comment>
<sequence>MLLVGKQHTYYYQLHMKYGPAVRVCPDEVVFSTPEAWDEVYGYRRGNNMEKSPIFIGAVSPMNGCVGIGLAKGKEHARQRRALAPSLSKNALKGQEAILQVHVNKLIAAIRNVTAKQEPMNMANWFTYITFDIMGDLCFAKPFGCLDEGAATEWSTSVGKVLTSATYDQAIRRAAGADSWLRIFLLRFIPKEVAQWRMTHLNQTKEKTLARIADKDLPHQDIMYHLLQAEDSQKGLNPTEIILNMVLFVLAGSETTSIQLTALAHLLCTNPDAYKKLVEEIRSNFEKTTDITLATVMELPYLTACAKEANRLYPPGAVAGQRSVPSGGATIHGHYIPAGSTVAVSHWVASRSPLNFTEPDQFRPQRWFSEGKYAQDKLHASRPFGYGPKSCLGQNMAEFEVNLIFSHLLFNFDMELAQEPEHAEDNRKWVTAPDKSEFLTHQTIVKPNFVYHSSTLTVVFGCLGLIVWYIYTCFRSWYRLRHIPTPSILASFSYLWLGRSTFSGKQYWVHRELNAKYGPFVRIGPNEILTDDVGVIKQICSSHSSFHRSSWYQTGRFNPYHDNLLSITGTPAHKELKTRVLTAIGARENPGIERAIDEQIEILLRVIRTRYVPTSPEKKQPLLDIGPVSLYFTMDVTTRLVLGKEIGDMEDEKDHSGFLQHVADLWPQMSTSADVPWIRRIIFSPLFLILFGPKVTDKKGFGKLMAFANGCVEKRYAAGDKDQSQDMLASMMRNGFSRKECEINTLLLLLSGTESTACAIRAVLSYVVTTPSVYFKLKEEITSAIRDGLVSSPITFAQAKKLPYLQAVIYEGIRMRTPLLGLWPKWSASANTLHGTFIPAGTNICMNTSSLLRSTKYFGHDADVYNPERFMALDREARMEMEHHAELAFGTGQWMCAGKNIALTEINKLTFELLRNFDMQMANPVMPHKIQSYGIFLESGMYVKFTEDVSRA</sequence>
<evidence type="ECO:0000256" key="1">
    <source>
        <dbReference type="ARBA" id="ARBA00001971"/>
    </source>
</evidence>
<evidence type="ECO:0000256" key="6">
    <source>
        <dbReference type="PIRSR" id="PIRSR602401-1"/>
    </source>
</evidence>
<keyword evidence="4 6" id="KW-0479">Metal-binding</keyword>
<dbReference type="InterPro" id="IPR002401">
    <property type="entry name" value="Cyt_P450_E_grp-I"/>
</dbReference>
<dbReference type="PROSITE" id="PS00086">
    <property type="entry name" value="CYTOCHROME_P450"/>
    <property type="match status" value="1"/>
</dbReference>
<evidence type="ECO:0000256" key="7">
    <source>
        <dbReference type="SAM" id="Phobius"/>
    </source>
</evidence>
<keyword evidence="7" id="KW-0812">Transmembrane</keyword>
<dbReference type="InterPro" id="IPR050121">
    <property type="entry name" value="Cytochrome_P450_monoxygenase"/>
</dbReference>
<protein>
    <submittedName>
        <fullName evidence="8">Cytochrome P450 monooxygenase</fullName>
    </submittedName>
</protein>
<evidence type="ECO:0000256" key="2">
    <source>
        <dbReference type="ARBA" id="ARBA00010617"/>
    </source>
</evidence>
<keyword evidence="8" id="KW-0560">Oxidoreductase</keyword>
<organism evidence="8 9">
    <name type="scientific">Pyrenophora seminiperda CCB06</name>
    <dbReference type="NCBI Taxonomy" id="1302712"/>
    <lineage>
        <taxon>Eukaryota</taxon>
        <taxon>Fungi</taxon>
        <taxon>Dikarya</taxon>
        <taxon>Ascomycota</taxon>
        <taxon>Pezizomycotina</taxon>
        <taxon>Dothideomycetes</taxon>
        <taxon>Pleosporomycetidae</taxon>
        <taxon>Pleosporales</taxon>
        <taxon>Pleosporineae</taxon>
        <taxon>Pleosporaceae</taxon>
        <taxon>Pyrenophora</taxon>
    </lineage>
</organism>
<evidence type="ECO:0000256" key="4">
    <source>
        <dbReference type="ARBA" id="ARBA00022723"/>
    </source>
</evidence>
<dbReference type="GO" id="GO:0016705">
    <property type="term" value="F:oxidoreductase activity, acting on paired donors, with incorporation or reduction of molecular oxygen"/>
    <property type="evidence" value="ECO:0007669"/>
    <property type="project" value="InterPro"/>
</dbReference>
<keyword evidence="5 6" id="KW-0408">Iron</keyword>
<dbReference type="InterPro" id="IPR017972">
    <property type="entry name" value="Cyt_P450_CS"/>
</dbReference>
<feature type="transmembrane region" description="Helical" evidence="7">
    <location>
        <begin position="449"/>
        <end position="471"/>
    </location>
</feature>
<evidence type="ECO:0000313" key="9">
    <source>
        <dbReference type="Proteomes" id="UP000265663"/>
    </source>
</evidence>
<keyword evidence="9" id="KW-1185">Reference proteome</keyword>
<dbReference type="GO" id="GO:0005506">
    <property type="term" value="F:iron ion binding"/>
    <property type="evidence" value="ECO:0007669"/>
    <property type="project" value="InterPro"/>
</dbReference>
<comment type="similarity">
    <text evidence="2">Belongs to the cytochrome P450 family.</text>
</comment>
<keyword evidence="7" id="KW-1133">Transmembrane helix</keyword>
<reference evidence="8 9" key="1">
    <citation type="journal article" date="2014" name="PLoS ONE">
        <title>De novo Genome Assembly of the Fungal Plant Pathogen Pyrenophora semeniperda.</title>
        <authorList>
            <person name="Soliai M.M."/>
            <person name="Meyer S.E."/>
            <person name="Udall J.A."/>
            <person name="Elzinga D.E."/>
            <person name="Hermansen R.A."/>
            <person name="Bodily P.M."/>
            <person name="Hart A.A."/>
            <person name="Coleman C.E."/>
        </authorList>
    </citation>
    <scope>NUCLEOTIDE SEQUENCE [LARGE SCALE GENOMIC DNA]</scope>
    <source>
        <strain evidence="8 9">CCB06</strain>
        <tissue evidence="8">Mycelium</tissue>
    </source>
</reference>
<dbReference type="InterPro" id="IPR036396">
    <property type="entry name" value="Cyt_P450_sf"/>
</dbReference>
<name>A0A3M7MFN5_9PLEO</name>
<dbReference type="PANTHER" id="PTHR24305">
    <property type="entry name" value="CYTOCHROME P450"/>
    <property type="match status" value="1"/>
</dbReference>
<proteinExistence type="inferred from homology"/>
<dbReference type="OrthoDB" id="3934656at2759"/>
<keyword evidence="8" id="KW-0503">Monooxygenase</keyword>
<dbReference type="InterPro" id="IPR001128">
    <property type="entry name" value="Cyt_P450"/>
</dbReference>
<gene>
    <name evidence="8" type="ORF">GMOD_00009070</name>
</gene>